<evidence type="ECO:0000256" key="1">
    <source>
        <dbReference type="SAM" id="SignalP"/>
    </source>
</evidence>
<organism evidence="2 3">
    <name type="scientific">Portunus trituberculatus</name>
    <name type="common">Swimming crab</name>
    <name type="synonym">Neptunus trituberculatus</name>
    <dbReference type="NCBI Taxonomy" id="210409"/>
    <lineage>
        <taxon>Eukaryota</taxon>
        <taxon>Metazoa</taxon>
        <taxon>Ecdysozoa</taxon>
        <taxon>Arthropoda</taxon>
        <taxon>Crustacea</taxon>
        <taxon>Multicrustacea</taxon>
        <taxon>Malacostraca</taxon>
        <taxon>Eumalacostraca</taxon>
        <taxon>Eucarida</taxon>
        <taxon>Decapoda</taxon>
        <taxon>Pleocyemata</taxon>
        <taxon>Brachyura</taxon>
        <taxon>Eubrachyura</taxon>
        <taxon>Portunoidea</taxon>
        <taxon>Portunidae</taxon>
        <taxon>Portuninae</taxon>
        <taxon>Portunus</taxon>
    </lineage>
</organism>
<accession>A0A5B7E3P2</accession>
<reference evidence="2 3" key="1">
    <citation type="submission" date="2019-05" db="EMBL/GenBank/DDBJ databases">
        <title>Another draft genome of Portunus trituberculatus and its Hox gene families provides insights of decapod evolution.</title>
        <authorList>
            <person name="Jeong J.-H."/>
            <person name="Song I."/>
            <person name="Kim S."/>
            <person name="Choi T."/>
            <person name="Kim D."/>
            <person name="Ryu S."/>
            <person name="Kim W."/>
        </authorList>
    </citation>
    <scope>NUCLEOTIDE SEQUENCE [LARGE SCALE GENOMIC DNA]</scope>
    <source>
        <tissue evidence="2">Muscle</tissue>
    </source>
</reference>
<feature type="chain" id="PRO_5023020554" description="Secreted protein" evidence="1">
    <location>
        <begin position="20"/>
        <end position="67"/>
    </location>
</feature>
<dbReference type="AlphaFoldDB" id="A0A5B7E3P2"/>
<dbReference type="Proteomes" id="UP000324222">
    <property type="component" value="Unassembled WGS sequence"/>
</dbReference>
<gene>
    <name evidence="2" type="ORF">E2C01_021159</name>
</gene>
<keyword evidence="3" id="KW-1185">Reference proteome</keyword>
<evidence type="ECO:0000313" key="2">
    <source>
        <dbReference type="EMBL" id="MPC27967.1"/>
    </source>
</evidence>
<name>A0A5B7E3P2_PORTR</name>
<keyword evidence="1" id="KW-0732">Signal</keyword>
<sequence length="67" mass="7523">MHVVILASVSPLTAALAHGKRCVMESMEVLRHEYVNEERKERVEEKDPELHLCAPSVYVAAPPVQEV</sequence>
<dbReference type="EMBL" id="VSRR010001833">
    <property type="protein sequence ID" value="MPC27967.1"/>
    <property type="molecule type" value="Genomic_DNA"/>
</dbReference>
<proteinExistence type="predicted"/>
<evidence type="ECO:0008006" key="4">
    <source>
        <dbReference type="Google" id="ProtNLM"/>
    </source>
</evidence>
<evidence type="ECO:0000313" key="3">
    <source>
        <dbReference type="Proteomes" id="UP000324222"/>
    </source>
</evidence>
<comment type="caution">
    <text evidence="2">The sequence shown here is derived from an EMBL/GenBank/DDBJ whole genome shotgun (WGS) entry which is preliminary data.</text>
</comment>
<protein>
    <recommendedName>
        <fullName evidence="4">Secreted protein</fullName>
    </recommendedName>
</protein>
<feature type="signal peptide" evidence="1">
    <location>
        <begin position="1"/>
        <end position="19"/>
    </location>
</feature>